<protein>
    <submittedName>
        <fullName evidence="5">DUF916 and DUF3324 domain-containing protein</fullName>
    </submittedName>
</protein>
<evidence type="ECO:0000256" key="1">
    <source>
        <dbReference type="SAM" id="Phobius"/>
    </source>
</evidence>
<feature type="chain" id="PRO_5037004650" evidence="2">
    <location>
        <begin position="26"/>
        <end position="357"/>
    </location>
</feature>
<feature type="signal peptide" evidence="2">
    <location>
        <begin position="1"/>
        <end position="25"/>
    </location>
</feature>
<feature type="domain" description="WxL Interacting Protein host binding" evidence="4">
    <location>
        <begin position="171"/>
        <end position="306"/>
    </location>
</feature>
<keyword evidence="1" id="KW-0472">Membrane</keyword>
<organism evidence="5 6">
    <name type="scientific">Vagococcus allomyrinae</name>
    <dbReference type="NCBI Taxonomy" id="2794353"/>
    <lineage>
        <taxon>Bacteria</taxon>
        <taxon>Bacillati</taxon>
        <taxon>Bacillota</taxon>
        <taxon>Bacilli</taxon>
        <taxon>Lactobacillales</taxon>
        <taxon>Enterococcaceae</taxon>
        <taxon>Vagococcus</taxon>
    </lineage>
</organism>
<feature type="domain" description="WxL Interacting Protein peptidoglycan binding" evidence="3">
    <location>
        <begin position="37"/>
        <end position="154"/>
    </location>
</feature>
<dbReference type="AlphaFoldDB" id="A0A940P7G0"/>
<name>A0A940P7G0_9ENTE</name>
<keyword evidence="1" id="KW-0812">Transmembrane</keyword>
<comment type="caution">
    <text evidence="5">The sequence shown here is derived from an EMBL/GenBank/DDBJ whole genome shotgun (WGS) entry which is preliminary data.</text>
</comment>
<evidence type="ECO:0000259" key="4">
    <source>
        <dbReference type="Pfam" id="PF11797"/>
    </source>
</evidence>
<keyword evidence="1" id="KW-1133">Transmembrane helix</keyword>
<accession>A0A940P7G0</accession>
<feature type="transmembrane region" description="Helical" evidence="1">
    <location>
        <begin position="321"/>
        <end position="343"/>
    </location>
</feature>
<dbReference type="InterPro" id="IPR021759">
    <property type="entry name" value="WxLIP_HBD"/>
</dbReference>
<reference evidence="5" key="1">
    <citation type="submission" date="2020-12" db="EMBL/GenBank/DDBJ databases">
        <title>Vagococcus allomyrinae sp. nov. and Enterococcus lavae sp. nov., isolated from the larvae of Allomyrina dichotoma.</title>
        <authorList>
            <person name="Lee S.D."/>
        </authorList>
    </citation>
    <scope>NUCLEOTIDE SEQUENCE</scope>
    <source>
        <strain evidence="5">BWB3-3</strain>
    </source>
</reference>
<evidence type="ECO:0000313" key="6">
    <source>
        <dbReference type="Proteomes" id="UP000674938"/>
    </source>
</evidence>
<dbReference type="RefSeq" id="WP_209524351.1">
    <property type="nucleotide sequence ID" value="NZ_JAEEGA010000001.1"/>
</dbReference>
<dbReference type="Proteomes" id="UP000674938">
    <property type="component" value="Unassembled WGS sequence"/>
</dbReference>
<dbReference type="Pfam" id="PF11797">
    <property type="entry name" value="WxLIP_HBD"/>
    <property type="match status" value="1"/>
</dbReference>
<keyword evidence="6" id="KW-1185">Reference proteome</keyword>
<gene>
    <name evidence="5" type="ORF">I6N95_00355</name>
</gene>
<keyword evidence="2" id="KW-0732">Signal</keyword>
<dbReference type="InterPro" id="IPR010317">
    <property type="entry name" value="WxLIP_PGBD"/>
</dbReference>
<sequence>MIKLKHLFTALAVVTAVVLPTWAQADEVENAVESTGYSYKINYPENQVTPGGSLKLKMAPKQEQDVTVVLENYSDEEITIDLSLNGARTNGNGVLEHGPSAFKKDKSMQYDLPDLVTIPESIKVPAKGKADLVLAIKMPEVAYDGIVTGGIQMQKVGQGEEGNQAGDNKGGQTIVNKVAYLFGVTLSMTDKEVSPELALQKVYPELANYKNAIFLDVANTTAVTVENLVLDAVITKQGSEEVLYESKKANMAMAPNTLMSYPISLAGEEMIAGKYTANVKASNGDKEWVWTEDFEITDEDADKFNQGDVNIVQERGLNWKMIGAIVFAGLFVIVGIFLVIRLINKKKETSSLKKRKK</sequence>
<proteinExistence type="predicted"/>
<evidence type="ECO:0000313" key="5">
    <source>
        <dbReference type="EMBL" id="MBP1039445.1"/>
    </source>
</evidence>
<dbReference type="EMBL" id="JAEEGA010000001">
    <property type="protein sequence ID" value="MBP1039445.1"/>
    <property type="molecule type" value="Genomic_DNA"/>
</dbReference>
<dbReference type="Pfam" id="PF06030">
    <property type="entry name" value="WxLIP_PGBD"/>
    <property type="match status" value="1"/>
</dbReference>
<evidence type="ECO:0000259" key="3">
    <source>
        <dbReference type="Pfam" id="PF06030"/>
    </source>
</evidence>
<evidence type="ECO:0000256" key="2">
    <source>
        <dbReference type="SAM" id="SignalP"/>
    </source>
</evidence>